<dbReference type="EMBL" id="CP042829">
    <property type="protein sequence ID" value="QFG02683.1"/>
    <property type="molecule type" value="Genomic_DNA"/>
</dbReference>
<protein>
    <submittedName>
        <fullName evidence="4">PaaI family thioesterase</fullName>
    </submittedName>
</protein>
<organism evidence="4 5">
    <name type="scientific">Tepidiforma bonchosmolovskayae</name>
    <dbReference type="NCBI Taxonomy" id="2601677"/>
    <lineage>
        <taxon>Bacteria</taxon>
        <taxon>Bacillati</taxon>
        <taxon>Chloroflexota</taxon>
        <taxon>Tepidiformia</taxon>
        <taxon>Tepidiformales</taxon>
        <taxon>Tepidiformaceae</taxon>
        <taxon>Tepidiforma</taxon>
    </lineage>
</organism>
<accession>A0ABX6C0B6</accession>
<evidence type="ECO:0000256" key="1">
    <source>
        <dbReference type="ARBA" id="ARBA00008324"/>
    </source>
</evidence>
<evidence type="ECO:0000313" key="5">
    <source>
        <dbReference type="Proteomes" id="UP000326331"/>
    </source>
</evidence>
<evidence type="ECO:0000313" key="4">
    <source>
        <dbReference type="EMBL" id="QFG02683.1"/>
    </source>
</evidence>
<dbReference type="InterPro" id="IPR003736">
    <property type="entry name" value="PAAI_dom"/>
</dbReference>
<feature type="domain" description="Thioesterase" evidence="3">
    <location>
        <begin position="51"/>
        <end position="129"/>
    </location>
</feature>
<evidence type="ECO:0000256" key="2">
    <source>
        <dbReference type="ARBA" id="ARBA00022801"/>
    </source>
</evidence>
<keyword evidence="5" id="KW-1185">Reference proteome</keyword>
<gene>
    <name evidence="4" type="ORF">Tbon_05040</name>
</gene>
<sequence>MTAMADVPAHLAERFAATELHRLLGLELTEARPGFACIALRTSPATLSGVGGAVHGGVLAAMVDIAMLFALQASLEPGDVPNGTADLGITYLRPVHGARATAEATIVRKGRTMVYAEVSIFDERRILCARGRTIYALRREPPGG</sequence>
<dbReference type="CDD" id="cd03443">
    <property type="entry name" value="PaaI_thioesterase"/>
    <property type="match status" value="1"/>
</dbReference>
<reference evidence="4 5" key="1">
    <citation type="submission" date="2019-10" db="EMBL/GenBank/DDBJ databases">
        <title>Thermopilla bonchosmolovskayae gen. nov., sp. nov., a moderately thermophilic Chloroflexi bacterium from a Chukotka hot spring (Arctic, Russia), representing a novel classis Thermopillaia, which include previously uncultivated lineage OLB14.</title>
        <authorList>
            <person name="Kochetkova T.V."/>
            <person name="Zayulina K.S."/>
            <person name="Zhigarkov V.S."/>
            <person name="Minaev N.V."/>
            <person name="Novikov A."/>
            <person name="Toshchakov S.V."/>
            <person name="Elcheninov A.G."/>
            <person name="Kublanov I.V."/>
        </authorList>
    </citation>
    <scope>NUCLEOTIDE SEQUENCE [LARGE SCALE GENOMIC DNA]</scope>
    <source>
        <strain evidence="4 5">3753O</strain>
    </source>
</reference>
<comment type="similarity">
    <text evidence="1">Belongs to the thioesterase PaaI family.</text>
</comment>
<dbReference type="PANTHER" id="PTHR21660:SF1">
    <property type="entry name" value="ACYL-COENZYME A THIOESTERASE 13"/>
    <property type="match status" value="1"/>
</dbReference>
<dbReference type="Pfam" id="PF03061">
    <property type="entry name" value="4HBT"/>
    <property type="match status" value="1"/>
</dbReference>
<dbReference type="NCBIfam" id="TIGR00369">
    <property type="entry name" value="unchar_dom_1"/>
    <property type="match status" value="1"/>
</dbReference>
<dbReference type="SUPFAM" id="SSF54637">
    <property type="entry name" value="Thioesterase/thiol ester dehydrase-isomerase"/>
    <property type="match status" value="1"/>
</dbReference>
<dbReference type="Proteomes" id="UP000326331">
    <property type="component" value="Chromosome"/>
</dbReference>
<keyword evidence="2" id="KW-0378">Hydrolase</keyword>
<dbReference type="Gene3D" id="3.10.129.10">
    <property type="entry name" value="Hotdog Thioesterase"/>
    <property type="match status" value="1"/>
</dbReference>
<dbReference type="PANTHER" id="PTHR21660">
    <property type="entry name" value="THIOESTERASE SUPERFAMILY MEMBER-RELATED"/>
    <property type="match status" value="1"/>
</dbReference>
<dbReference type="InterPro" id="IPR039298">
    <property type="entry name" value="ACOT13"/>
</dbReference>
<dbReference type="InterPro" id="IPR006683">
    <property type="entry name" value="Thioestr_dom"/>
</dbReference>
<name>A0ABX6C0B6_9CHLR</name>
<evidence type="ECO:0000259" key="3">
    <source>
        <dbReference type="Pfam" id="PF03061"/>
    </source>
</evidence>
<dbReference type="InterPro" id="IPR029069">
    <property type="entry name" value="HotDog_dom_sf"/>
</dbReference>
<proteinExistence type="inferred from homology"/>